<feature type="chain" id="PRO_5041705163" description="Apple domain-containing protein" evidence="2">
    <location>
        <begin position="27"/>
        <end position="786"/>
    </location>
</feature>
<organism evidence="3 4">
    <name type="scientific">Trichobilharzia regenti</name>
    <name type="common">Nasal bird schistosome</name>
    <dbReference type="NCBI Taxonomy" id="157069"/>
    <lineage>
        <taxon>Eukaryota</taxon>
        <taxon>Metazoa</taxon>
        <taxon>Spiralia</taxon>
        <taxon>Lophotrochozoa</taxon>
        <taxon>Platyhelminthes</taxon>
        <taxon>Trematoda</taxon>
        <taxon>Digenea</taxon>
        <taxon>Strigeidida</taxon>
        <taxon>Schistosomatoidea</taxon>
        <taxon>Schistosomatidae</taxon>
        <taxon>Trichobilharzia</taxon>
    </lineage>
</organism>
<reference evidence="3" key="1">
    <citation type="submission" date="2022-06" db="EMBL/GenBank/DDBJ databases">
        <authorList>
            <person name="Berger JAMES D."/>
            <person name="Berger JAMES D."/>
        </authorList>
    </citation>
    <scope>NUCLEOTIDE SEQUENCE [LARGE SCALE GENOMIC DNA]</scope>
</reference>
<sequence length="786" mass="90692">MNFNHTRIFFILFLLLIYNEKFPVEAVDSDDELYSVNIYGATTYSSSSALGSSSEYSVDEDFMYTHPTCFQTDPQQPDLNGYHWLIIDFGIVMHNVKEIRLAPNPSHRDYATKLSNTDVYLIQSEESLETDEMIASLRKSRRELPRQINWNSKGIHFCQSTGNISAGTRAASVECPGEMNGRWLALRRLEGELNICLINVYVKKAFEECFIDYSKKEQSIWPSLSGQPFSFIRHLSKSACRAGCSANKNCQAIRYKKMRRTGVCEQIRDVVLSEDLVNNITNGSSQFMQDSLINCESEDCTIALNKCHLGKLRELHPVVTAQRNESTESVFHGDSNYNGYQSENKFSLWEIKSDYQTTGFNSIEPGFLLSVQMDGYLYCSEAICDTLKVYSVDANNEAVLCGEIDSLVVSHLSKYYLFCQNNYSVDKMKSIRLEWNNRGRENAGYLNVNVTQMFVRITQNSKLFDFNMNPDLTPVTTHATITTTTDTNFVREPDWIQHQVKEKNEEEIEQHKVKEPNDRSDGEEKKEEGTTKRSGHIQQETELLQQYYQQENEKRLHRNHNRYSSEQKHQQNESEETSTIGDNTEETSGPMNWLNSNTDYGEDEEDEVDTLNFEADDDKRDYQVIETETTKQVNSITEGQNEFTEQVQDNTKSKYIITTTTESSKTIKHNDKADHQITNSWGLKSSSHNLPKEDGENYEKKNMLSAKLGVREARREQDDDRDNYHETKVSGKNHRNLERKSLLTPAVYDEKKMRNRSPLPHNPTVFLIFLTHLNYILIYSAFKYSS</sequence>
<dbReference type="WBParaSite" id="TREG1_12760.1">
    <property type="protein sequence ID" value="TREG1_12760.1"/>
    <property type="gene ID" value="TREG1_12760"/>
</dbReference>
<feature type="region of interest" description="Disordered" evidence="1">
    <location>
        <begin position="563"/>
        <end position="603"/>
    </location>
</feature>
<accession>A0AA85IWP0</accession>
<feature type="compositionally biased region" description="Polar residues" evidence="1">
    <location>
        <begin position="577"/>
        <end position="599"/>
    </location>
</feature>
<feature type="compositionally biased region" description="Basic and acidic residues" evidence="1">
    <location>
        <begin position="563"/>
        <end position="572"/>
    </location>
</feature>
<dbReference type="Proteomes" id="UP000050795">
    <property type="component" value="Unassembled WGS sequence"/>
</dbReference>
<protein>
    <recommendedName>
        <fullName evidence="5">Apple domain-containing protein</fullName>
    </recommendedName>
</protein>
<reference evidence="4" key="2">
    <citation type="submission" date="2023-11" db="UniProtKB">
        <authorList>
            <consortium name="WormBaseParasite"/>
        </authorList>
    </citation>
    <scope>IDENTIFICATION</scope>
</reference>
<feature type="signal peptide" evidence="2">
    <location>
        <begin position="1"/>
        <end position="26"/>
    </location>
</feature>
<feature type="region of interest" description="Disordered" evidence="1">
    <location>
        <begin position="711"/>
        <end position="742"/>
    </location>
</feature>
<name>A0AA85IWP0_TRIRE</name>
<evidence type="ECO:0008006" key="5">
    <source>
        <dbReference type="Google" id="ProtNLM"/>
    </source>
</evidence>
<evidence type="ECO:0000313" key="3">
    <source>
        <dbReference type="Proteomes" id="UP000050795"/>
    </source>
</evidence>
<keyword evidence="3" id="KW-1185">Reference proteome</keyword>
<evidence type="ECO:0000256" key="2">
    <source>
        <dbReference type="SAM" id="SignalP"/>
    </source>
</evidence>
<proteinExistence type="predicted"/>
<evidence type="ECO:0000256" key="1">
    <source>
        <dbReference type="SAM" id="MobiDB-lite"/>
    </source>
</evidence>
<evidence type="ECO:0000313" key="4">
    <source>
        <dbReference type="WBParaSite" id="TREG1_12760.1"/>
    </source>
</evidence>
<keyword evidence="2" id="KW-0732">Signal</keyword>
<dbReference type="AlphaFoldDB" id="A0AA85IWP0"/>
<feature type="compositionally biased region" description="Basic and acidic residues" evidence="1">
    <location>
        <begin position="711"/>
        <end position="741"/>
    </location>
</feature>
<feature type="compositionally biased region" description="Basic and acidic residues" evidence="1">
    <location>
        <begin position="501"/>
        <end position="531"/>
    </location>
</feature>
<feature type="region of interest" description="Disordered" evidence="1">
    <location>
        <begin position="501"/>
        <end position="539"/>
    </location>
</feature>